<feature type="transmembrane region" description="Helical" evidence="6">
    <location>
        <begin position="139"/>
        <end position="161"/>
    </location>
</feature>
<dbReference type="PANTHER" id="PTHR11119">
    <property type="entry name" value="XANTHINE-URACIL / VITAMIN C PERMEASE FAMILY MEMBER"/>
    <property type="match status" value="1"/>
</dbReference>
<dbReference type="GO" id="GO:0022857">
    <property type="term" value="F:transmembrane transporter activity"/>
    <property type="evidence" value="ECO:0007669"/>
    <property type="project" value="InterPro"/>
</dbReference>
<evidence type="ECO:0000256" key="2">
    <source>
        <dbReference type="ARBA" id="ARBA00008821"/>
    </source>
</evidence>
<gene>
    <name evidence="7" type="primary">Slc23a2</name>
    <name evidence="7" type="ORF">CDAR_121301</name>
</gene>
<feature type="transmembrane region" description="Helical" evidence="6">
    <location>
        <begin position="285"/>
        <end position="304"/>
    </location>
</feature>
<dbReference type="InterPro" id="IPR006043">
    <property type="entry name" value="NCS2"/>
</dbReference>
<dbReference type="EMBL" id="BPLQ01013033">
    <property type="protein sequence ID" value="GIY69332.1"/>
    <property type="molecule type" value="Genomic_DNA"/>
</dbReference>
<feature type="transmembrane region" description="Helical" evidence="6">
    <location>
        <begin position="46"/>
        <end position="64"/>
    </location>
</feature>
<name>A0AAV4VGA8_9ARAC</name>
<evidence type="ECO:0000256" key="1">
    <source>
        <dbReference type="ARBA" id="ARBA00004141"/>
    </source>
</evidence>
<feature type="transmembrane region" description="Helical" evidence="6">
    <location>
        <begin position="227"/>
        <end position="249"/>
    </location>
</feature>
<comment type="subcellular location">
    <subcellularLocation>
        <location evidence="1">Membrane</location>
        <topology evidence="1">Multi-pass membrane protein</topology>
    </subcellularLocation>
</comment>
<sequence>MAIGMTGMIGFLLNWITPLAIVPTISLVTLPLFAEAAHSASGHWGIALLTIVFMILFSQCLRDITIPYPKFNSNTRWTTGRFPMFKLFPILLTLLLSWSLCGILTVTDVFHKDNPARTDTLSSVLGNSPWFRFPYPGQWGTPTFTAAAILGAFAGSFASIIESVGDYYACARLSGADSPPKHAINRGICIEGLGCVIAGFYGTACGLTSFSENIGAIGITKVASRRVIQYGSLLMILFGMMGKFGAVFVTIPHPILGGIFCIMFSMVTAIGLSTLHFIDLNSSRNLFILGISLFMGLCLPNWVQGNPEVIQTGYELMDQIIIILLCTNMLVGGLIGFVLDNIIPGTDEERGLLKWRKQTSIQSTTTKNVSFKSYDIPLITNFLKKHTFFSYLPISPSYEEGSMRTKFFFIRKYFIPEKSSESTRM</sequence>
<feature type="transmembrane region" description="Helical" evidence="6">
    <location>
        <begin position="85"/>
        <end position="106"/>
    </location>
</feature>
<feature type="transmembrane region" description="Helical" evidence="6">
    <location>
        <begin position="12"/>
        <end position="34"/>
    </location>
</feature>
<feature type="transmembrane region" description="Helical" evidence="6">
    <location>
        <begin position="316"/>
        <end position="339"/>
    </location>
</feature>
<evidence type="ECO:0000256" key="6">
    <source>
        <dbReference type="SAM" id="Phobius"/>
    </source>
</evidence>
<keyword evidence="5 6" id="KW-0472">Membrane</keyword>
<reference evidence="7 8" key="1">
    <citation type="submission" date="2021-06" db="EMBL/GenBank/DDBJ databases">
        <title>Caerostris darwini draft genome.</title>
        <authorList>
            <person name="Kono N."/>
            <person name="Arakawa K."/>
        </authorList>
    </citation>
    <scope>NUCLEOTIDE SEQUENCE [LARGE SCALE GENOMIC DNA]</scope>
</reference>
<accession>A0AAV4VGA8</accession>
<comment type="caution">
    <text evidence="7">The sequence shown here is derived from an EMBL/GenBank/DDBJ whole genome shotgun (WGS) entry which is preliminary data.</text>
</comment>
<evidence type="ECO:0000313" key="8">
    <source>
        <dbReference type="Proteomes" id="UP001054837"/>
    </source>
</evidence>
<proteinExistence type="inferred from homology"/>
<keyword evidence="8" id="KW-1185">Reference proteome</keyword>
<dbReference type="Proteomes" id="UP001054837">
    <property type="component" value="Unassembled WGS sequence"/>
</dbReference>
<dbReference type="GO" id="GO:0016020">
    <property type="term" value="C:membrane"/>
    <property type="evidence" value="ECO:0007669"/>
    <property type="project" value="UniProtKB-SubCell"/>
</dbReference>
<organism evidence="7 8">
    <name type="scientific">Caerostris darwini</name>
    <dbReference type="NCBI Taxonomy" id="1538125"/>
    <lineage>
        <taxon>Eukaryota</taxon>
        <taxon>Metazoa</taxon>
        <taxon>Ecdysozoa</taxon>
        <taxon>Arthropoda</taxon>
        <taxon>Chelicerata</taxon>
        <taxon>Arachnida</taxon>
        <taxon>Araneae</taxon>
        <taxon>Araneomorphae</taxon>
        <taxon>Entelegynae</taxon>
        <taxon>Araneoidea</taxon>
        <taxon>Araneidae</taxon>
        <taxon>Caerostris</taxon>
    </lineage>
</organism>
<evidence type="ECO:0000256" key="4">
    <source>
        <dbReference type="ARBA" id="ARBA00022989"/>
    </source>
</evidence>
<comment type="similarity">
    <text evidence="2">Belongs to the nucleobase:cation symporter-2 (NCS2) (TC 2.A.40) family.</text>
</comment>
<evidence type="ECO:0008006" key="9">
    <source>
        <dbReference type="Google" id="ProtNLM"/>
    </source>
</evidence>
<keyword evidence="3 6" id="KW-0812">Transmembrane</keyword>
<keyword evidence="4 6" id="KW-1133">Transmembrane helix</keyword>
<dbReference type="AlphaFoldDB" id="A0AAV4VGA8"/>
<evidence type="ECO:0000256" key="3">
    <source>
        <dbReference type="ARBA" id="ARBA00022692"/>
    </source>
</evidence>
<feature type="transmembrane region" description="Helical" evidence="6">
    <location>
        <begin position="255"/>
        <end position="278"/>
    </location>
</feature>
<dbReference type="Pfam" id="PF00860">
    <property type="entry name" value="Xan_ur_permease"/>
    <property type="match status" value="1"/>
</dbReference>
<evidence type="ECO:0000256" key="5">
    <source>
        <dbReference type="ARBA" id="ARBA00023136"/>
    </source>
</evidence>
<protein>
    <recommendedName>
        <fullName evidence="9">Solute carrier family 23 member 1</fullName>
    </recommendedName>
</protein>
<evidence type="ECO:0000313" key="7">
    <source>
        <dbReference type="EMBL" id="GIY69332.1"/>
    </source>
</evidence>